<dbReference type="InterPro" id="IPR000387">
    <property type="entry name" value="Tyr_Pase_dom"/>
</dbReference>
<evidence type="ECO:0000259" key="8">
    <source>
        <dbReference type="PROSITE" id="PS50054"/>
    </source>
</evidence>
<dbReference type="CDD" id="cd14515">
    <property type="entry name" value="DUSP3-like"/>
    <property type="match status" value="1"/>
</dbReference>
<dbReference type="Gene3D" id="3.90.190.10">
    <property type="entry name" value="Protein tyrosine phosphatase superfamily"/>
    <property type="match status" value="1"/>
</dbReference>
<dbReference type="PANTHER" id="PTHR45682:SF5">
    <property type="entry name" value="DUAL SPECIFICITY PROTEIN PHOSPHATASE"/>
    <property type="match status" value="1"/>
</dbReference>
<gene>
    <name evidence="10" type="ORF">JTE90_014356</name>
</gene>
<dbReference type="PRINTS" id="PR01908">
    <property type="entry name" value="ADSPHPHTASE"/>
</dbReference>
<accession>A0AAV6UBR1</accession>
<dbReference type="GO" id="GO:0008138">
    <property type="term" value="F:protein tyrosine/serine/threonine phosphatase activity"/>
    <property type="evidence" value="ECO:0007669"/>
    <property type="project" value="InterPro"/>
</dbReference>
<dbReference type="PROSITE" id="PS50056">
    <property type="entry name" value="TYR_PHOSPHATASE_2"/>
    <property type="match status" value="1"/>
</dbReference>
<comment type="catalytic activity">
    <reaction evidence="6">
        <text>O-phospho-L-threonyl-[protein] + H2O = L-threonyl-[protein] + phosphate</text>
        <dbReference type="Rhea" id="RHEA:47004"/>
        <dbReference type="Rhea" id="RHEA-COMP:11060"/>
        <dbReference type="Rhea" id="RHEA-COMP:11605"/>
        <dbReference type="ChEBI" id="CHEBI:15377"/>
        <dbReference type="ChEBI" id="CHEBI:30013"/>
        <dbReference type="ChEBI" id="CHEBI:43474"/>
        <dbReference type="ChEBI" id="CHEBI:61977"/>
        <dbReference type="EC" id="3.1.3.16"/>
    </reaction>
</comment>
<protein>
    <recommendedName>
        <fullName evidence="2">protein-serine/threonine phosphatase</fullName>
        <ecNumber evidence="2">3.1.3.16</ecNumber>
    </recommendedName>
</protein>
<feature type="active site" description="Phosphocysteine intermediate" evidence="7">
    <location>
        <position position="165"/>
    </location>
</feature>
<dbReference type="PANTHER" id="PTHR45682">
    <property type="entry name" value="AGAP008228-PA"/>
    <property type="match status" value="1"/>
</dbReference>
<evidence type="ECO:0000256" key="2">
    <source>
        <dbReference type="ARBA" id="ARBA00013081"/>
    </source>
</evidence>
<evidence type="ECO:0000259" key="9">
    <source>
        <dbReference type="PROSITE" id="PS50056"/>
    </source>
</evidence>
<dbReference type="GO" id="GO:0004722">
    <property type="term" value="F:protein serine/threonine phosphatase activity"/>
    <property type="evidence" value="ECO:0007669"/>
    <property type="project" value="UniProtKB-EC"/>
</dbReference>
<keyword evidence="3" id="KW-0378">Hydrolase</keyword>
<evidence type="ECO:0000256" key="1">
    <source>
        <dbReference type="ARBA" id="ARBA00008601"/>
    </source>
</evidence>
<sequence>MFNFCKLSFNQACKRVRNMSSSSPIDPLKELLEVIRTVNPPSKTVIGYSWVPRFLENPPVEMTKSLICGVDCDEVYRNIFVGDEGSARKKEFLQAVGVTHVLNTAEGQMFGQVNTGPHFYADAGIKYLGFNLIDMPGTKIINYFDEGVNFIDDGVKNGGKVLVHCLMGMSRSTSFVVAYLIIKKKMTAKEALLTIRQRREVRPNDGFLVQLLQLESKGLDK</sequence>
<keyword evidence="4" id="KW-0904">Protein phosphatase</keyword>
<dbReference type="InterPro" id="IPR029021">
    <property type="entry name" value="Prot-tyrosine_phosphatase-like"/>
</dbReference>
<comment type="caution">
    <text evidence="10">The sequence shown here is derived from an EMBL/GenBank/DDBJ whole genome shotgun (WGS) entry which is preliminary data.</text>
</comment>
<dbReference type="SUPFAM" id="SSF52799">
    <property type="entry name" value="(Phosphotyrosine protein) phosphatases II"/>
    <property type="match status" value="1"/>
</dbReference>
<dbReference type="GO" id="GO:0005737">
    <property type="term" value="C:cytoplasm"/>
    <property type="evidence" value="ECO:0007669"/>
    <property type="project" value="TreeGrafter"/>
</dbReference>
<evidence type="ECO:0000256" key="4">
    <source>
        <dbReference type="ARBA" id="ARBA00022912"/>
    </source>
</evidence>
<feature type="domain" description="Tyrosine-protein phosphatase" evidence="8">
    <location>
        <begin position="71"/>
        <end position="220"/>
    </location>
</feature>
<evidence type="ECO:0000256" key="7">
    <source>
        <dbReference type="PIRSR" id="PIRSR620405-1"/>
    </source>
</evidence>
<dbReference type="GO" id="GO:0033549">
    <property type="term" value="F:MAP kinase phosphatase activity"/>
    <property type="evidence" value="ECO:0007669"/>
    <property type="project" value="TreeGrafter"/>
</dbReference>
<dbReference type="Proteomes" id="UP000827092">
    <property type="component" value="Unassembled WGS sequence"/>
</dbReference>
<dbReference type="EC" id="3.1.3.16" evidence="2"/>
<evidence type="ECO:0000256" key="6">
    <source>
        <dbReference type="ARBA" id="ARBA00048336"/>
    </source>
</evidence>
<dbReference type="GO" id="GO:0043409">
    <property type="term" value="P:negative regulation of MAPK cascade"/>
    <property type="evidence" value="ECO:0007669"/>
    <property type="project" value="TreeGrafter"/>
</dbReference>
<dbReference type="InterPro" id="IPR016130">
    <property type="entry name" value="Tyr_Pase_AS"/>
</dbReference>
<reference evidence="10 11" key="1">
    <citation type="journal article" date="2022" name="Nat. Ecol. Evol.">
        <title>A masculinizing supergene underlies an exaggerated male reproductive morph in a spider.</title>
        <authorList>
            <person name="Hendrickx F."/>
            <person name="De Corte Z."/>
            <person name="Sonet G."/>
            <person name="Van Belleghem S.M."/>
            <person name="Kostlbacher S."/>
            <person name="Vangestel C."/>
        </authorList>
    </citation>
    <scope>NUCLEOTIDE SEQUENCE [LARGE SCALE GENOMIC DNA]</scope>
    <source>
        <strain evidence="10">W744_W776</strain>
    </source>
</reference>
<proteinExistence type="inferred from homology"/>
<comment type="similarity">
    <text evidence="1">Belongs to the protein-tyrosine phosphatase family. Non-receptor class dual specificity subfamily.</text>
</comment>
<dbReference type="Pfam" id="PF00782">
    <property type="entry name" value="DSPc"/>
    <property type="match status" value="1"/>
</dbReference>
<dbReference type="EMBL" id="JAFNEN010000485">
    <property type="protein sequence ID" value="KAG8181977.1"/>
    <property type="molecule type" value="Genomic_DNA"/>
</dbReference>
<keyword evidence="11" id="KW-1185">Reference proteome</keyword>
<evidence type="ECO:0000256" key="5">
    <source>
        <dbReference type="ARBA" id="ARBA00047761"/>
    </source>
</evidence>
<evidence type="ECO:0000313" key="10">
    <source>
        <dbReference type="EMBL" id="KAG8181977.1"/>
    </source>
</evidence>
<dbReference type="PROSITE" id="PS50054">
    <property type="entry name" value="TYR_PHOSPHATASE_DUAL"/>
    <property type="match status" value="1"/>
</dbReference>
<feature type="domain" description="Tyrosine specific protein phosphatases" evidence="9">
    <location>
        <begin position="142"/>
        <end position="199"/>
    </location>
</feature>
<dbReference type="SMART" id="SM00195">
    <property type="entry name" value="DSPc"/>
    <property type="match status" value="1"/>
</dbReference>
<name>A0AAV6UBR1_9ARAC</name>
<organism evidence="10 11">
    <name type="scientific">Oedothorax gibbosus</name>
    <dbReference type="NCBI Taxonomy" id="931172"/>
    <lineage>
        <taxon>Eukaryota</taxon>
        <taxon>Metazoa</taxon>
        <taxon>Ecdysozoa</taxon>
        <taxon>Arthropoda</taxon>
        <taxon>Chelicerata</taxon>
        <taxon>Arachnida</taxon>
        <taxon>Araneae</taxon>
        <taxon>Araneomorphae</taxon>
        <taxon>Entelegynae</taxon>
        <taxon>Araneoidea</taxon>
        <taxon>Linyphiidae</taxon>
        <taxon>Erigoninae</taxon>
        <taxon>Oedothorax</taxon>
    </lineage>
</organism>
<dbReference type="InterPro" id="IPR000340">
    <property type="entry name" value="Dual-sp_phosphatase_cat-dom"/>
</dbReference>
<evidence type="ECO:0000256" key="3">
    <source>
        <dbReference type="ARBA" id="ARBA00022801"/>
    </source>
</evidence>
<dbReference type="AlphaFoldDB" id="A0AAV6UBR1"/>
<comment type="catalytic activity">
    <reaction evidence="5">
        <text>O-phospho-L-seryl-[protein] + H2O = L-seryl-[protein] + phosphate</text>
        <dbReference type="Rhea" id="RHEA:20629"/>
        <dbReference type="Rhea" id="RHEA-COMP:9863"/>
        <dbReference type="Rhea" id="RHEA-COMP:11604"/>
        <dbReference type="ChEBI" id="CHEBI:15377"/>
        <dbReference type="ChEBI" id="CHEBI:29999"/>
        <dbReference type="ChEBI" id="CHEBI:43474"/>
        <dbReference type="ChEBI" id="CHEBI:83421"/>
        <dbReference type="EC" id="3.1.3.16"/>
    </reaction>
</comment>
<evidence type="ECO:0000313" key="11">
    <source>
        <dbReference type="Proteomes" id="UP000827092"/>
    </source>
</evidence>
<dbReference type="InterPro" id="IPR020405">
    <property type="entry name" value="Atypical_DUSP_subfamA"/>
</dbReference>
<dbReference type="InterPro" id="IPR020422">
    <property type="entry name" value="TYR_PHOSPHATASE_DUAL_dom"/>
</dbReference>
<dbReference type="PROSITE" id="PS00383">
    <property type="entry name" value="TYR_PHOSPHATASE_1"/>
    <property type="match status" value="1"/>
</dbReference>